<comment type="subcellular location">
    <subcellularLocation>
        <location evidence="1">Cytoplasm</location>
        <location evidence="1">Cytoskeleton</location>
        <location evidence="1">Cilium axoneme</location>
    </subcellularLocation>
</comment>
<proteinExistence type="inferred from homology"/>
<evidence type="ECO:0000256" key="10">
    <source>
        <dbReference type="ARBA" id="ARBA00049659"/>
    </source>
</evidence>
<keyword evidence="5" id="KW-0677">Repeat</keyword>
<dbReference type="InterPro" id="IPR025875">
    <property type="entry name" value="Leu-rich_rpt_4"/>
</dbReference>
<evidence type="ECO:0000256" key="3">
    <source>
        <dbReference type="ARBA" id="ARBA00022614"/>
    </source>
</evidence>
<keyword evidence="3" id="KW-0433">Leucine-rich repeat</keyword>
<dbReference type="Pfam" id="PF12799">
    <property type="entry name" value="LRR_4"/>
    <property type="match status" value="2"/>
</dbReference>
<evidence type="ECO:0000313" key="12">
    <source>
        <dbReference type="EMBL" id="KAF2900789.1"/>
    </source>
</evidence>
<evidence type="ECO:0000256" key="6">
    <source>
        <dbReference type="ARBA" id="ARBA00023017"/>
    </source>
</evidence>
<dbReference type="GO" id="GO:0043014">
    <property type="term" value="F:alpha-tubulin binding"/>
    <property type="evidence" value="ECO:0007669"/>
    <property type="project" value="TreeGrafter"/>
</dbReference>
<evidence type="ECO:0000256" key="5">
    <source>
        <dbReference type="ARBA" id="ARBA00022737"/>
    </source>
</evidence>
<dbReference type="Proteomes" id="UP000801492">
    <property type="component" value="Unassembled WGS sequence"/>
</dbReference>
<keyword evidence="6" id="KW-0243">Dynein</keyword>
<evidence type="ECO:0000256" key="4">
    <source>
        <dbReference type="ARBA" id="ARBA00022701"/>
    </source>
</evidence>
<dbReference type="PANTHER" id="PTHR15454:SF73">
    <property type="entry name" value="DYNEIN AXONEMAL LIGHT CHAIN 1"/>
    <property type="match status" value="1"/>
</dbReference>
<protein>
    <recommendedName>
        <fullName evidence="11">Dynein axonemal light chain 1</fullName>
    </recommendedName>
</protein>
<evidence type="ECO:0000256" key="2">
    <source>
        <dbReference type="ARBA" id="ARBA00022490"/>
    </source>
</evidence>
<dbReference type="GO" id="GO:0005874">
    <property type="term" value="C:microtubule"/>
    <property type="evidence" value="ECO:0007669"/>
    <property type="project" value="UniProtKB-KW"/>
</dbReference>
<keyword evidence="9" id="KW-0966">Cell projection</keyword>
<reference evidence="12" key="1">
    <citation type="submission" date="2019-08" db="EMBL/GenBank/DDBJ databases">
        <title>The genome of the North American firefly Photinus pyralis.</title>
        <authorList>
            <consortium name="Photinus pyralis genome working group"/>
            <person name="Fallon T.R."/>
            <person name="Sander Lower S.E."/>
            <person name="Weng J.-K."/>
        </authorList>
    </citation>
    <scope>NUCLEOTIDE SEQUENCE</scope>
    <source>
        <strain evidence="12">TRF0915ILg1</strain>
        <tissue evidence="12">Whole body</tissue>
    </source>
</reference>
<gene>
    <name evidence="12" type="ORF">ILUMI_05389</name>
</gene>
<evidence type="ECO:0000256" key="7">
    <source>
        <dbReference type="ARBA" id="ARBA00023175"/>
    </source>
</evidence>
<evidence type="ECO:0000256" key="1">
    <source>
        <dbReference type="ARBA" id="ARBA00004430"/>
    </source>
</evidence>
<sequence length="191" mass="21733">MAKATTIKDAIKRWEEKHPGESIADATEVGFQFQWPPIEKMDNSLSALTNARKLSLSTNMIEKVAGLNGLKNLKILSLGRNYIKNFSGLEPVAETLEELWISYNLIEKIKGIGVLKKLRVLYMSNNLVKEWGEFNKLQELPLLEDLLFIGNPLYDNVEESVWRTKATNNLPNLKKLDGETVLREDAEEDDD</sequence>
<comment type="caution">
    <text evidence="12">The sequence shown here is derived from an EMBL/GenBank/DDBJ whole genome shotgun (WGS) entry which is preliminary data.</text>
</comment>
<dbReference type="Gene3D" id="3.80.10.10">
    <property type="entry name" value="Ribonuclease Inhibitor"/>
    <property type="match status" value="1"/>
</dbReference>
<accession>A0A8K0D7T1</accession>
<dbReference type="OrthoDB" id="266138at2759"/>
<dbReference type="InterPro" id="IPR032675">
    <property type="entry name" value="LRR_dom_sf"/>
</dbReference>
<evidence type="ECO:0000256" key="11">
    <source>
        <dbReference type="ARBA" id="ARBA00049760"/>
    </source>
</evidence>
<dbReference type="PROSITE" id="PS51450">
    <property type="entry name" value="LRR"/>
    <property type="match status" value="4"/>
</dbReference>
<dbReference type="AlphaFoldDB" id="A0A8K0D7T1"/>
<dbReference type="GO" id="GO:0030286">
    <property type="term" value="C:dynein complex"/>
    <property type="evidence" value="ECO:0007669"/>
    <property type="project" value="UniProtKB-KW"/>
</dbReference>
<name>A0A8K0D7T1_IGNLU</name>
<evidence type="ECO:0000313" key="13">
    <source>
        <dbReference type="Proteomes" id="UP000801492"/>
    </source>
</evidence>
<dbReference type="GO" id="GO:0036158">
    <property type="term" value="P:outer dynein arm assembly"/>
    <property type="evidence" value="ECO:0007669"/>
    <property type="project" value="TreeGrafter"/>
</dbReference>
<dbReference type="GO" id="GO:0045504">
    <property type="term" value="F:dynein heavy chain binding"/>
    <property type="evidence" value="ECO:0007669"/>
    <property type="project" value="TreeGrafter"/>
</dbReference>
<keyword evidence="13" id="KW-1185">Reference proteome</keyword>
<dbReference type="EMBL" id="VTPC01001986">
    <property type="protein sequence ID" value="KAF2900789.1"/>
    <property type="molecule type" value="Genomic_DNA"/>
</dbReference>
<evidence type="ECO:0000256" key="9">
    <source>
        <dbReference type="ARBA" id="ARBA00023273"/>
    </source>
</evidence>
<dbReference type="InterPro" id="IPR001611">
    <property type="entry name" value="Leu-rich_rpt"/>
</dbReference>
<evidence type="ECO:0000256" key="8">
    <source>
        <dbReference type="ARBA" id="ARBA00023212"/>
    </source>
</evidence>
<dbReference type="FunFam" id="3.80.10.10:FF:000049">
    <property type="entry name" value="Dynein light chain 1"/>
    <property type="match status" value="1"/>
</dbReference>
<comment type="similarity">
    <text evidence="10">Belongs to the dynein light chain LC1-type family.</text>
</comment>
<organism evidence="12 13">
    <name type="scientific">Ignelater luminosus</name>
    <name type="common">Cucubano</name>
    <name type="synonym">Pyrophorus luminosus</name>
    <dbReference type="NCBI Taxonomy" id="2038154"/>
    <lineage>
        <taxon>Eukaryota</taxon>
        <taxon>Metazoa</taxon>
        <taxon>Ecdysozoa</taxon>
        <taxon>Arthropoda</taxon>
        <taxon>Hexapoda</taxon>
        <taxon>Insecta</taxon>
        <taxon>Pterygota</taxon>
        <taxon>Neoptera</taxon>
        <taxon>Endopterygota</taxon>
        <taxon>Coleoptera</taxon>
        <taxon>Polyphaga</taxon>
        <taxon>Elateriformia</taxon>
        <taxon>Elateroidea</taxon>
        <taxon>Elateridae</taxon>
        <taxon>Agrypninae</taxon>
        <taxon>Pyrophorini</taxon>
        <taxon>Ignelater</taxon>
    </lineage>
</organism>
<keyword evidence="8" id="KW-0206">Cytoskeleton</keyword>
<dbReference type="SUPFAM" id="SSF52058">
    <property type="entry name" value="L domain-like"/>
    <property type="match status" value="1"/>
</dbReference>
<keyword evidence="7" id="KW-0505">Motor protein</keyword>
<dbReference type="SMART" id="SM00365">
    <property type="entry name" value="LRR_SD22"/>
    <property type="match status" value="4"/>
</dbReference>
<dbReference type="PANTHER" id="PTHR15454">
    <property type="entry name" value="NISCHARIN RELATED"/>
    <property type="match status" value="1"/>
</dbReference>
<keyword evidence="4" id="KW-0493">Microtubule</keyword>
<dbReference type="GO" id="GO:0005930">
    <property type="term" value="C:axoneme"/>
    <property type="evidence" value="ECO:0007669"/>
    <property type="project" value="UniProtKB-SubCell"/>
</dbReference>
<keyword evidence="2" id="KW-0963">Cytoplasm</keyword>